<sequence length="426" mass="48805">MLARGDMCVFQRTDDASHEFGVVEVVDTDSDLVLIATPDSNTDRCRVKISRVMKLETAKDDIIVQCLDSLNESYIKMQLEAAKLIKDKVDDTISGTGSSNDEGGDLCERMGKESTYNGNQDQVELLRKRMGSSSEWQVGDVCVCRWSGDNKWYFAEIIDIIEEAGYCDVQFLHYCNEQYFIRLDRIHRVDASSWKWVEDEENATAAQKLLNTRGMNSYRRETQTSISVADPEKKSATRLMDPNVGDICVCQWGGDAYFYFAKIVAIDITEGMYKVKLLHRKRGECYVPFENIYPFYSTEANMVTYGRNVRRMRREIAKQMFKMRLHFRRVPMVVSEPSVQSGKPDVKNGKGQGKKGSLGGEWKSSGGPVLSKFWRTLLLETYGNDENSVRNLLNSWYMCGYQTGYAMVRISSDFFRIKISFRSAEY</sequence>
<name>A0A0R3VYN4_TAEAS</name>
<keyword evidence="4" id="KW-1185">Reference proteome</keyword>
<evidence type="ECO:0000259" key="2">
    <source>
        <dbReference type="PROSITE" id="PS50304"/>
    </source>
</evidence>
<organism evidence="5">
    <name type="scientific">Taenia asiatica</name>
    <name type="common">Asian tapeworm</name>
    <dbReference type="NCBI Taxonomy" id="60517"/>
    <lineage>
        <taxon>Eukaryota</taxon>
        <taxon>Metazoa</taxon>
        <taxon>Spiralia</taxon>
        <taxon>Lophotrochozoa</taxon>
        <taxon>Platyhelminthes</taxon>
        <taxon>Cestoda</taxon>
        <taxon>Eucestoda</taxon>
        <taxon>Cyclophyllidea</taxon>
        <taxon>Taeniidae</taxon>
        <taxon>Taenia</taxon>
    </lineage>
</organism>
<dbReference type="Proteomes" id="UP000282613">
    <property type="component" value="Unassembled WGS sequence"/>
</dbReference>
<evidence type="ECO:0000256" key="1">
    <source>
        <dbReference type="SAM" id="MobiDB-lite"/>
    </source>
</evidence>
<dbReference type="SMART" id="SM00333">
    <property type="entry name" value="TUDOR"/>
    <property type="match status" value="2"/>
</dbReference>
<reference evidence="3 4" key="2">
    <citation type="submission" date="2018-11" db="EMBL/GenBank/DDBJ databases">
        <authorList>
            <consortium name="Pathogen Informatics"/>
        </authorList>
    </citation>
    <scope>NUCLEOTIDE SEQUENCE [LARGE SCALE GENOMIC DNA]</scope>
</reference>
<dbReference type="InterPro" id="IPR002999">
    <property type="entry name" value="Tudor"/>
</dbReference>
<accession>A0A0R3VYN4</accession>
<feature type="region of interest" description="Disordered" evidence="1">
    <location>
        <begin position="338"/>
        <end position="363"/>
    </location>
</feature>
<evidence type="ECO:0000313" key="5">
    <source>
        <dbReference type="WBParaSite" id="TASK_0000252801-mRNA-1"/>
    </source>
</evidence>
<protein>
    <submittedName>
        <fullName evidence="5">Tudor domain-containing protein</fullName>
    </submittedName>
</protein>
<dbReference type="Gene3D" id="2.30.30.140">
    <property type="match status" value="1"/>
</dbReference>
<dbReference type="EMBL" id="UYRS01001937">
    <property type="protein sequence ID" value="VDK25456.1"/>
    <property type="molecule type" value="Genomic_DNA"/>
</dbReference>
<dbReference type="CDD" id="cd21182">
    <property type="entry name" value="Tudor_SMN_SPF30-like"/>
    <property type="match status" value="1"/>
</dbReference>
<dbReference type="PROSITE" id="PS50304">
    <property type="entry name" value="TUDOR"/>
    <property type="match status" value="1"/>
</dbReference>
<dbReference type="WBParaSite" id="TASK_0000252801-mRNA-1">
    <property type="protein sequence ID" value="TASK_0000252801-mRNA-1"/>
    <property type="gene ID" value="TASK_0000252801"/>
</dbReference>
<feature type="compositionally biased region" description="Gly residues" evidence="1">
    <location>
        <begin position="350"/>
        <end position="359"/>
    </location>
</feature>
<proteinExistence type="predicted"/>
<evidence type="ECO:0000313" key="3">
    <source>
        <dbReference type="EMBL" id="VDK25456.1"/>
    </source>
</evidence>
<dbReference type="SUPFAM" id="SSF63748">
    <property type="entry name" value="Tudor/PWWP/MBT"/>
    <property type="match status" value="2"/>
</dbReference>
<dbReference type="AlphaFoldDB" id="A0A0R3VYN4"/>
<evidence type="ECO:0000313" key="4">
    <source>
        <dbReference type="Proteomes" id="UP000282613"/>
    </source>
</evidence>
<dbReference type="OrthoDB" id="6247936at2759"/>
<dbReference type="STRING" id="60517.A0A0R3VYN4"/>
<gene>
    <name evidence="3" type="ORF">TASK_LOCUS2528</name>
</gene>
<dbReference type="InterPro" id="IPR047313">
    <property type="entry name" value="SMN_C"/>
</dbReference>
<reference evidence="5" key="1">
    <citation type="submission" date="2017-02" db="UniProtKB">
        <authorList>
            <consortium name="WormBaseParasite"/>
        </authorList>
    </citation>
    <scope>IDENTIFICATION</scope>
</reference>
<dbReference type="CDD" id="cd22852">
    <property type="entry name" value="SMN_C"/>
    <property type="match status" value="1"/>
</dbReference>
<feature type="domain" description="Tudor" evidence="2">
    <location>
        <begin position="135"/>
        <end position="195"/>
    </location>
</feature>